<dbReference type="Gene3D" id="2.60.120.260">
    <property type="entry name" value="Galactose-binding domain-like"/>
    <property type="match status" value="1"/>
</dbReference>
<keyword evidence="5" id="KW-0325">Glycoprotein</keyword>
<evidence type="ECO:0000256" key="6">
    <source>
        <dbReference type="PROSITE-ProRule" id="PRU00302"/>
    </source>
</evidence>
<dbReference type="EnsemblMetazoa" id="G4294.1">
    <property type="protein sequence ID" value="G4294.1:cds"/>
    <property type="gene ID" value="G4294"/>
</dbReference>
<dbReference type="SUPFAM" id="SSF57535">
    <property type="entry name" value="Complement control module/SCR domain"/>
    <property type="match status" value="2"/>
</dbReference>
<dbReference type="Pfam" id="PF00084">
    <property type="entry name" value="Sushi"/>
    <property type="match status" value="2"/>
</dbReference>
<dbReference type="SUPFAM" id="SSF49785">
    <property type="entry name" value="Galactose-binding domain-like"/>
    <property type="match status" value="1"/>
</dbReference>
<keyword evidence="1 6" id="KW-0768">Sushi</keyword>
<dbReference type="AlphaFoldDB" id="A0A8W8N4Z8"/>
<feature type="domain" description="Sushi" evidence="9">
    <location>
        <begin position="355"/>
        <end position="417"/>
    </location>
</feature>
<accession>A0A8W8N4Z8</accession>
<dbReference type="InterPro" id="IPR035976">
    <property type="entry name" value="Sushi/SCR/CCP_sf"/>
</dbReference>
<evidence type="ECO:0000256" key="4">
    <source>
        <dbReference type="ARBA" id="ARBA00023157"/>
    </source>
</evidence>
<feature type="chain" id="PRO_5036468162" description="Sushi domain-containing protein" evidence="8">
    <location>
        <begin position="23"/>
        <end position="507"/>
    </location>
</feature>
<evidence type="ECO:0000256" key="1">
    <source>
        <dbReference type="ARBA" id="ARBA00022659"/>
    </source>
</evidence>
<proteinExistence type="predicted"/>
<organism evidence="10 11">
    <name type="scientific">Magallana gigas</name>
    <name type="common">Pacific oyster</name>
    <name type="synonym">Crassostrea gigas</name>
    <dbReference type="NCBI Taxonomy" id="29159"/>
    <lineage>
        <taxon>Eukaryota</taxon>
        <taxon>Metazoa</taxon>
        <taxon>Spiralia</taxon>
        <taxon>Lophotrochozoa</taxon>
        <taxon>Mollusca</taxon>
        <taxon>Bivalvia</taxon>
        <taxon>Autobranchia</taxon>
        <taxon>Pteriomorphia</taxon>
        <taxon>Ostreida</taxon>
        <taxon>Ostreoidea</taxon>
        <taxon>Ostreidae</taxon>
        <taxon>Magallana</taxon>
    </lineage>
</organism>
<comment type="caution">
    <text evidence="6">Lacks conserved residue(s) required for the propagation of feature annotation.</text>
</comment>
<keyword evidence="11" id="KW-1185">Reference proteome</keyword>
<dbReference type="Gene3D" id="2.10.70.10">
    <property type="entry name" value="Complement Module, domain 1"/>
    <property type="match status" value="2"/>
</dbReference>
<keyword evidence="2 8" id="KW-0732">Signal</keyword>
<keyword evidence="7" id="KW-0472">Membrane</keyword>
<keyword evidence="3" id="KW-0677">Repeat</keyword>
<dbReference type="SMART" id="SM00032">
    <property type="entry name" value="CCP"/>
    <property type="match status" value="2"/>
</dbReference>
<protein>
    <recommendedName>
        <fullName evidence="9">Sushi domain-containing protein</fullName>
    </recommendedName>
</protein>
<reference evidence="10" key="1">
    <citation type="submission" date="2022-08" db="UniProtKB">
        <authorList>
            <consortium name="EnsemblMetazoa"/>
        </authorList>
    </citation>
    <scope>IDENTIFICATION</scope>
    <source>
        <strain evidence="10">05x7-T-G4-1.051#20</strain>
    </source>
</reference>
<dbReference type="PANTHER" id="PTHR46393:SF7">
    <property type="entry name" value="COMPLEMENT C2"/>
    <property type="match status" value="1"/>
</dbReference>
<evidence type="ECO:0000256" key="8">
    <source>
        <dbReference type="SAM" id="SignalP"/>
    </source>
</evidence>
<dbReference type="PANTHER" id="PTHR46393">
    <property type="entry name" value="SUSHI DOMAIN-CONTAINING PROTEIN"/>
    <property type="match status" value="1"/>
</dbReference>
<keyword evidence="7" id="KW-0812">Transmembrane</keyword>
<dbReference type="Proteomes" id="UP000005408">
    <property type="component" value="Unassembled WGS sequence"/>
</dbReference>
<evidence type="ECO:0000256" key="3">
    <source>
        <dbReference type="ARBA" id="ARBA00022737"/>
    </source>
</evidence>
<evidence type="ECO:0000313" key="10">
    <source>
        <dbReference type="EnsemblMetazoa" id="G4294.1:cds"/>
    </source>
</evidence>
<dbReference type="InterPro" id="IPR008979">
    <property type="entry name" value="Galactose-bd-like_sf"/>
</dbReference>
<dbReference type="InterPro" id="IPR000436">
    <property type="entry name" value="Sushi_SCR_CCP_dom"/>
</dbReference>
<evidence type="ECO:0000259" key="9">
    <source>
        <dbReference type="PROSITE" id="PS50923"/>
    </source>
</evidence>
<dbReference type="CDD" id="cd00033">
    <property type="entry name" value="CCP"/>
    <property type="match status" value="1"/>
</dbReference>
<dbReference type="PROSITE" id="PS50923">
    <property type="entry name" value="SUSHI"/>
    <property type="match status" value="1"/>
</dbReference>
<evidence type="ECO:0000313" key="11">
    <source>
        <dbReference type="Proteomes" id="UP000005408"/>
    </source>
</evidence>
<keyword evidence="7" id="KW-1133">Transmembrane helix</keyword>
<sequence>MLRGIQHFISLFTILMLRELNLYSSIKCELCYKSHEFMRGQICNLGMDNRNETNLSSVYHYGYAELTADKALNGNYSIHHTDCAGSANDTSRPYAWWQVTFKSVSKIFKINLIFREMYYRHVGYYVFITNHTVKYDQLSGLDPVYHDNEANASFQNTIVFPGGYYGRQLYLFVNHTKPSFMEPCEVEIFGCVTNENVPGCNCSDATIDNQELVLWDSRIAFGNGTVTLHCYKYYLSIMNLTSQTESELESILEACDGKQHCTIPTSQNLKYNTINFYCTDRCVNEAYNNTIFVSQLMTDSGIRYHRPTEACIDFTAFLKSRELNCSERYVLTNGNLTLQCQREGQWIGEAPVCNVTCQEPIHDNITMIRHTHPSPNYFADYSVTYTCRKNHRIVEGNLTRVCNKSGDWTEDKPVCKRCECPCERLKSQNFITDPQVLQNRIKEMEKELKINEKALSATVRKKTCAKDERKSAKGIGSVLGIGIIVFVVSIIVCSDIPILYRHIRYGP</sequence>
<name>A0A8W8N4Z8_MAGGI</name>
<feature type="transmembrane region" description="Helical" evidence="7">
    <location>
        <begin position="478"/>
        <end position="500"/>
    </location>
</feature>
<feature type="signal peptide" evidence="8">
    <location>
        <begin position="1"/>
        <end position="22"/>
    </location>
</feature>
<keyword evidence="4" id="KW-1015">Disulfide bond</keyword>
<evidence type="ECO:0000256" key="2">
    <source>
        <dbReference type="ARBA" id="ARBA00022729"/>
    </source>
</evidence>
<evidence type="ECO:0000256" key="5">
    <source>
        <dbReference type="ARBA" id="ARBA00023180"/>
    </source>
</evidence>
<evidence type="ECO:0000256" key="7">
    <source>
        <dbReference type="SAM" id="Phobius"/>
    </source>
</evidence>